<proteinExistence type="predicted"/>
<dbReference type="AlphaFoldDB" id="A0A5C6BXE9"/>
<sequence>MAYAAAQMSYLVDLGMRPDADDATAENFSRSLSPHEEAEFERIGYETSADEGDDIARGDDDGSGADDGTPGDDDADPTSPPIQRDENGPLPPVGGANGDNVSDIVRREIAAHDAARRERLDFIRSEAGDDIPNDLVQRAMAEDWDQSRVSREFLRALRTRPSAVPAGSPAGHVRSHGSSCTLEALQGAILLRQGFELDSPIFARREARAVLSRSNVRGEWITRIASGNGTAGGNSTDERFLRARDEAHRYEGRSLPDICREALRISGRDVPSHDDDMIRRALSTATLDAVFSPSVNMQIIAAYLGVEDTTAGWTNPTDVRNFKTNERGRLTKGSGMKKLARGGTPNPIEFSDETEKYKIARYAGKFEISEEDIIDDSFGALSEHTPRELGEMAAELKPNLVFAILLANAAMRDGTALFHADHANLLALALDAAGVDAAKVAMRTQTENERNIRNAMRFLIVPEQLDFKARQLMASAELRNAAGTGPEGTANPLQNRFTVVSDPRLDNGVVDPDTGTKYNGSSTQWFGAAAAGSNSIEVGYRTGTGRAPRMTTYMLPGDRYGMGWKCDLDIGAKAIDWRSMVKSTPA</sequence>
<evidence type="ECO:0000313" key="3">
    <source>
        <dbReference type="Proteomes" id="UP000319908"/>
    </source>
</evidence>
<keyword evidence="3" id="KW-1185">Reference proteome</keyword>
<reference evidence="2 3" key="1">
    <citation type="journal article" date="2020" name="Antonie Van Leeuwenhoek">
        <title>Rhodopirellula heiligendammensis sp. nov., Rhodopirellula pilleata sp. nov., and Rhodopirellula solitaria sp. nov. isolated from natural or artificial marine surfaces in Northern Germany and California, USA, and emended description of the genus Rhodopirellula.</title>
        <authorList>
            <person name="Kallscheuer N."/>
            <person name="Wiegand S."/>
            <person name="Jogler M."/>
            <person name="Boedeker C."/>
            <person name="Peeters S.H."/>
            <person name="Rast P."/>
            <person name="Heuer A."/>
            <person name="Jetten M.S.M."/>
            <person name="Rohde M."/>
            <person name="Jogler C."/>
        </authorList>
    </citation>
    <scope>NUCLEOTIDE SEQUENCE [LARGE SCALE GENOMIC DNA]</scope>
    <source>
        <strain evidence="2 3">Poly21</strain>
    </source>
</reference>
<dbReference type="OrthoDB" id="9806592at2"/>
<feature type="compositionally biased region" description="Acidic residues" evidence="1">
    <location>
        <begin position="61"/>
        <end position="76"/>
    </location>
</feature>
<organism evidence="2 3">
    <name type="scientific">Allorhodopirellula heiligendammensis</name>
    <dbReference type="NCBI Taxonomy" id="2714739"/>
    <lineage>
        <taxon>Bacteria</taxon>
        <taxon>Pseudomonadati</taxon>
        <taxon>Planctomycetota</taxon>
        <taxon>Planctomycetia</taxon>
        <taxon>Pirellulales</taxon>
        <taxon>Pirellulaceae</taxon>
        <taxon>Allorhodopirellula</taxon>
    </lineage>
</organism>
<evidence type="ECO:0000313" key="2">
    <source>
        <dbReference type="EMBL" id="TWU15966.1"/>
    </source>
</evidence>
<dbReference type="RefSeq" id="WP_146407717.1">
    <property type="nucleotide sequence ID" value="NZ_SJPU01000002.1"/>
</dbReference>
<evidence type="ECO:0000256" key="1">
    <source>
        <dbReference type="SAM" id="MobiDB-lite"/>
    </source>
</evidence>
<name>A0A5C6BXE9_9BACT</name>
<feature type="compositionally biased region" description="Basic and acidic residues" evidence="1">
    <location>
        <begin position="33"/>
        <end position="44"/>
    </location>
</feature>
<feature type="region of interest" description="Disordered" evidence="1">
    <location>
        <begin position="19"/>
        <end position="100"/>
    </location>
</feature>
<dbReference type="Pfam" id="PF25209">
    <property type="entry name" value="Phage_capsid_4"/>
    <property type="match status" value="1"/>
</dbReference>
<comment type="caution">
    <text evidence="2">The sequence shown here is derived from an EMBL/GenBank/DDBJ whole genome shotgun (WGS) entry which is preliminary data.</text>
</comment>
<gene>
    <name evidence="2" type="ORF">Poly21_31700</name>
</gene>
<accession>A0A5C6BXE9</accession>
<protein>
    <submittedName>
        <fullName evidence="2">Mu-like prophage major head subunit gpT</fullName>
    </submittedName>
</protein>
<dbReference type="EMBL" id="SJPU01000002">
    <property type="protein sequence ID" value="TWU15966.1"/>
    <property type="molecule type" value="Genomic_DNA"/>
</dbReference>
<dbReference type="Proteomes" id="UP000319908">
    <property type="component" value="Unassembled WGS sequence"/>
</dbReference>